<accession>A0ABY7DY48</accession>
<gene>
    <name evidence="2" type="ORF">MAR_009233</name>
</gene>
<proteinExistence type="predicted"/>
<organism evidence="2 3">
    <name type="scientific">Mya arenaria</name>
    <name type="common">Soft-shell clam</name>
    <dbReference type="NCBI Taxonomy" id="6604"/>
    <lineage>
        <taxon>Eukaryota</taxon>
        <taxon>Metazoa</taxon>
        <taxon>Spiralia</taxon>
        <taxon>Lophotrochozoa</taxon>
        <taxon>Mollusca</taxon>
        <taxon>Bivalvia</taxon>
        <taxon>Autobranchia</taxon>
        <taxon>Heteroconchia</taxon>
        <taxon>Euheterodonta</taxon>
        <taxon>Imparidentia</taxon>
        <taxon>Neoheterodontei</taxon>
        <taxon>Myida</taxon>
        <taxon>Myoidea</taxon>
        <taxon>Myidae</taxon>
        <taxon>Mya</taxon>
    </lineage>
</organism>
<feature type="region of interest" description="Disordered" evidence="1">
    <location>
        <begin position="140"/>
        <end position="185"/>
    </location>
</feature>
<keyword evidence="3" id="KW-1185">Reference proteome</keyword>
<dbReference type="Proteomes" id="UP001164746">
    <property type="component" value="Chromosome 4"/>
</dbReference>
<sequence length="218" mass="24426">MQTFGNVTCVAREKKTLNGFNVETGVRLVSMELTLDQFKCLPHLVGFRCGQQALLSAPGRPPLYLSLGHMRRDCPETTAATLKQVSEPSMKDAELWQHDEEAETVDVAVETMKEPVVEEEDPKAQSDVVSDREDVILSVSESEDMAVTVEARGEKRRQDDDDDDDDDDREPEEGNITQLPPNKYVVREESLGDNRFSVLLSSQDSFLENLLEAQSPHC</sequence>
<feature type="region of interest" description="Disordered" evidence="1">
    <location>
        <begin position="113"/>
        <end position="132"/>
    </location>
</feature>
<evidence type="ECO:0000256" key="1">
    <source>
        <dbReference type="SAM" id="MobiDB-lite"/>
    </source>
</evidence>
<name>A0ABY7DY48_MYAAR</name>
<evidence type="ECO:0000313" key="3">
    <source>
        <dbReference type="Proteomes" id="UP001164746"/>
    </source>
</evidence>
<evidence type="ECO:0000313" key="2">
    <source>
        <dbReference type="EMBL" id="WAR02675.1"/>
    </source>
</evidence>
<dbReference type="EMBL" id="CP111015">
    <property type="protein sequence ID" value="WAR02675.1"/>
    <property type="molecule type" value="Genomic_DNA"/>
</dbReference>
<protein>
    <submittedName>
        <fullName evidence="2">Uncharacterized protein</fullName>
    </submittedName>
</protein>
<reference evidence="2" key="1">
    <citation type="submission" date="2022-11" db="EMBL/GenBank/DDBJ databases">
        <title>Centuries of genome instability and evolution in soft-shell clam transmissible cancer (bioRxiv).</title>
        <authorList>
            <person name="Hart S.F.M."/>
            <person name="Yonemitsu M.A."/>
            <person name="Giersch R.M."/>
            <person name="Beal B.F."/>
            <person name="Arriagada G."/>
            <person name="Davis B.W."/>
            <person name="Ostrander E.A."/>
            <person name="Goff S.P."/>
            <person name="Metzger M.J."/>
        </authorList>
    </citation>
    <scope>NUCLEOTIDE SEQUENCE</scope>
    <source>
        <strain evidence="2">MELC-2E11</strain>
        <tissue evidence="2">Siphon/mantle</tissue>
    </source>
</reference>
<feature type="compositionally biased region" description="Acidic residues" evidence="1">
    <location>
        <begin position="160"/>
        <end position="173"/>
    </location>
</feature>